<keyword evidence="3" id="KW-1185">Reference proteome</keyword>
<gene>
    <name evidence="2" type="ORF">ACFO3A_15550</name>
</gene>
<evidence type="ECO:0000313" key="2">
    <source>
        <dbReference type="EMBL" id="MFC4623611.1"/>
    </source>
</evidence>
<accession>A0ABV9H389</accession>
<feature type="transmembrane region" description="Helical" evidence="1">
    <location>
        <begin position="12"/>
        <end position="33"/>
    </location>
</feature>
<dbReference type="Proteomes" id="UP001595967">
    <property type="component" value="Unassembled WGS sequence"/>
</dbReference>
<protein>
    <submittedName>
        <fullName evidence="2">Uncharacterized protein</fullName>
    </submittedName>
</protein>
<evidence type="ECO:0000256" key="1">
    <source>
        <dbReference type="SAM" id="Phobius"/>
    </source>
</evidence>
<keyword evidence="1" id="KW-0812">Transmembrane</keyword>
<feature type="transmembrane region" description="Helical" evidence="1">
    <location>
        <begin position="45"/>
        <end position="63"/>
    </location>
</feature>
<reference evidence="3" key="1">
    <citation type="journal article" date="2019" name="Int. J. Syst. Evol. Microbiol.">
        <title>The Global Catalogue of Microorganisms (GCM) 10K type strain sequencing project: providing services to taxonomists for standard genome sequencing and annotation.</title>
        <authorList>
            <consortium name="The Broad Institute Genomics Platform"/>
            <consortium name="The Broad Institute Genome Sequencing Center for Infectious Disease"/>
            <person name="Wu L."/>
            <person name="Ma J."/>
        </authorList>
    </citation>
    <scope>NUCLEOTIDE SEQUENCE [LARGE SCALE GENOMIC DNA]</scope>
    <source>
        <strain evidence="3">JCM 11650</strain>
    </source>
</reference>
<dbReference type="EMBL" id="JBHSEW010000024">
    <property type="protein sequence ID" value="MFC4623611.1"/>
    <property type="molecule type" value="Genomic_DNA"/>
</dbReference>
<comment type="caution">
    <text evidence="2">The sequence shown here is derived from an EMBL/GenBank/DDBJ whole genome shotgun (WGS) entry which is preliminary data.</text>
</comment>
<dbReference type="RefSeq" id="WP_377728222.1">
    <property type="nucleotide sequence ID" value="NZ_JBHSEW010000024.1"/>
</dbReference>
<sequence>MSSSISYLLGNFLGRVLVSYLLVWGVLFLFSRLNWRMAFARSRRWPGILAVLVLALLGMGSAFSRSAAGSGL</sequence>
<evidence type="ECO:0000313" key="3">
    <source>
        <dbReference type="Proteomes" id="UP001595967"/>
    </source>
</evidence>
<organism evidence="2 3">
    <name type="scientific">Comamonas nitrativorans</name>
    <dbReference type="NCBI Taxonomy" id="108437"/>
    <lineage>
        <taxon>Bacteria</taxon>
        <taxon>Pseudomonadati</taxon>
        <taxon>Pseudomonadota</taxon>
        <taxon>Betaproteobacteria</taxon>
        <taxon>Burkholderiales</taxon>
        <taxon>Comamonadaceae</taxon>
        <taxon>Comamonas</taxon>
    </lineage>
</organism>
<proteinExistence type="predicted"/>
<keyword evidence="1" id="KW-0472">Membrane</keyword>
<name>A0ABV9H389_9BURK</name>
<keyword evidence="1" id="KW-1133">Transmembrane helix</keyword>